<evidence type="ECO:0000256" key="1">
    <source>
        <dbReference type="SAM" id="Coils"/>
    </source>
</evidence>
<evidence type="ECO:0008006" key="4">
    <source>
        <dbReference type="Google" id="ProtNLM"/>
    </source>
</evidence>
<accession>A0A151WN38</accession>
<keyword evidence="1" id="KW-0175">Coiled coil</keyword>
<sequence length="478" mass="55635">MFAKTQRLNSITEVTLNLLLQVNRMSSILIVPIILLLVLQSHLSKGIEKYTIKQLDNDEVIYLETLSKIKLYHEQWKIVIGYDLTNLEQNYNVLNVAYTNLYRGFFKLLNEENWTCSSKHRLALRLKRLTEITGDLDNVFHLAGLRRKTKIKRGLFDFVGEISKTLFGTLANTDASYYNNELDKLYADQKNIVQYVKNQTSIILKTLTGSGKAIETASATIKNLNEQFNRIRDLSKTNEANIQIDEALLNLDDELEKLTDNIRKIEELIVDGRHGTVKPYVLSPKELFNIFKEHKHIDNFPVPIDEIHYTTLIDISDISVALTQKRLLIQFLIPLIENKNLELTRVISLPRHGWLRQSIIDTTQKLILLDPFRNTFMPISELELNTVKRLGQYQLLKRTYPDYKVGIKDNCLTEIITKRDTGKCMTKYYICRYKIRSGYNFIQITTGSELRQEKNLYIYSVLTKYPVMCECTKILYSI</sequence>
<dbReference type="Proteomes" id="UP000075809">
    <property type="component" value="Unassembled WGS sequence"/>
</dbReference>
<dbReference type="EMBL" id="KQ982929">
    <property type="protein sequence ID" value="KYQ49217.1"/>
    <property type="molecule type" value="Genomic_DNA"/>
</dbReference>
<proteinExistence type="predicted"/>
<organism evidence="2 3">
    <name type="scientific">Mycetomoellerius zeteki</name>
    <dbReference type="NCBI Taxonomy" id="64791"/>
    <lineage>
        <taxon>Eukaryota</taxon>
        <taxon>Metazoa</taxon>
        <taxon>Ecdysozoa</taxon>
        <taxon>Arthropoda</taxon>
        <taxon>Hexapoda</taxon>
        <taxon>Insecta</taxon>
        <taxon>Pterygota</taxon>
        <taxon>Neoptera</taxon>
        <taxon>Endopterygota</taxon>
        <taxon>Hymenoptera</taxon>
        <taxon>Apocrita</taxon>
        <taxon>Aculeata</taxon>
        <taxon>Formicoidea</taxon>
        <taxon>Formicidae</taxon>
        <taxon>Myrmicinae</taxon>
        <taxon>Mycetomoellerius</taxon>
    </lineage>
</organism>
<evidence type="ECO:0000313" key="3">
    <source>
        <dbReference type="Proteomes" id="UP000075809"/>
    </source>
</evidence>
<dbReference type="AlphaFoldDB" id="A0A151WN38"/>
<keyword evidence="3" id="KW-1185">Reference proteome</keyword>
<dbReference type="Pfam" id="PF12259">
    <property type="entry name" value="Baculo_F"/>
    <property type="match status" value="1"/>
</dbReference>
<feature type="coiled-coil region" evidence="1">
    <location>
        <begin position="214"/>
        <end position="268"/>
    </location>
</feature>
<evidence type="ECO:0000313" key="2">
    <source>
        <dbReference type="EMBL" id="KYQ49217.1"/>
    </source>
</evidence>
<name>A0A151WN38_9HYME</name>
<protein>
    <recommendedName>
        <fullName evidence="4">Envelope fusion protein</fullName>
    </recommendedName>
</protein>
<dbReference type="InterPro" id="IPR022048">
    <property type="entry name" value="Envelope_fusion-like"/>
</dbReference>
<gene>
    <name evidence="2" type="ORF">ALC60_11723</name>
</gene>
<reference evidence="2 3" key="1">
    <citation type="submission" date="2015-09" db="EMBL/GenBank/DDBJ databases">
        <title>Trachymyrmex zeteki WGS genome.</title>
        <authorList>
            <person name="Nygaard S."/>
            <person name="Hu H."/>
            <person name="Boomsma J."/>
            <person name="Zhang G."/>
        </authorList>
    </citation>
    <scope>NUCLEOTIDE SEQUENCE [LARGE SCALE GENOMIC DNA]</scope>
    <source>
        <strain evidence="2">Tzet28-1</strain>
        <tissue evidence="2">Whole body</tissue>
    </source>
</reference>